<proteinExistence type="predicted"/>
<evidence type="ECO:0000313" key="1">
    <source>
        <dbReference type="EMBL" id="SHN26088.1"/>
    </source>
</evidence>
<organism evidence="1 2">
    <name type="scientific">Cyclobacterium lianum</name>
    <dbReference type="NCBI Taxonomy" id="388280"/>
    <lineage>
        <taxon>Bacteria</taxon>
        <taxon>Pseudomonadati</taxon>
        <taxon>Bacteroidota</taxon>
        <taxon>Cytophagia</taxon>
        <taxon>Cytophagales</taxon>
        <taxon>Cyclobacteriaceae</taxon>
        <taxon>Cyclobacterium</taxon>
    </lineage>
</organism>
<accession>A0A1M7Q6N1</accession>
<dbReference type="STRING" id="388280.SAMN04488057_11499"/>
<dbReference type="EMBL" id="FRCY01000014">
    <property type="protein sequence ID" value="SHN26088.1"/>
    <property type="molecule type" value="Genomic_DNA"/>
</dbReference>
<protein>
    <submittedName>
        <fullName evidence="1">Uncharacterized protein</fullName>
    </submittedName>
</protein>
<reference evidence="1 2" key="1">
    <citation type="submission" date="2016-11" db="EMBL/GenBank/DDBJ databases">
        <authorList>
            <person name="Jaros S."/>
            <person name="Januszkiewicz K."/>
            <person name="Wedrychowicz H."/>
        </authorList>
    </citation>
    <scope>NUCLEOTIDE SEQUENCE [LARGE SCALE GENOMIC DNA]</scope>
    <source>
        <strain evidence="1 2">CGMCC 1.6102</strain>
    </source>
</reference>
<sequence length="47" mass="5407">MSIELSMIKLLVIRIFKRTILFDSARLPIIPEVVTHENAPVEMLQIS</sequence>
<dbReference type="Proteomes" id="UP000184513">
    <property type="component" value="Unassembled WGS sequence"/>
</dbReference>
<dbReference type="AlphaFoldDB" id="A0A1M7Q6N1"/>
<name>A0A1M7Q6N1_9BACT</name>
<evidence type="ECO:0000313" key="2">
    <source>
        <dbReference type="Proteomes" id="UP000184513"/>
    </source>
</evidence>
<keyword evidence="2" id="KW-1185">Reference proteome</keyword>
<gene>
    <name evidence="1" type="ORF">SAMN04488057_11499</name>
</gene>